<gene>
    <name evidence="2" type="ORF">BP01DRAFT_355277</name>
</gene>
<dbReference type="AlphaFoldDB" id="A0A318ZJ22"/>
<feature type="region of interest" description="Disordered" evidence="1">
    <location>
        <begin position="153"/>
        <end position="175"/>
    </location>
</feature>
<dbReference type="Proteomes" id="UP000248349">
    <property type="component" value="Unassembled WGS sequence"/>
</dbReference>
<keyword evidence="3" id="KW-1185">Reference proteome</keyword>
<reference evidence="2 3" key="1">
    <citation type="submission" date="2016-12" db="EMBL/GenBank/DDBJ databases">
        <title>The genomes of Aspergillus section Nigri reveals drivers in fungal speciation.</title>
        <authorList>
            <consortium name="DOE Joint Genome Institute"/>
            <person name="Vesth T.C."/>
            <person name="Nybo J."/>
            <person name="Theobald S."/>
            <person name="Brandl J."/>
            <person name="Frisvad J.C."/>
            <person name="Nielsen K.F."/>
            <person name="Lyhne E.K."/>
            <person name="Kogle M.E."/>
            <person name="Kuo A."/>
            <person name="Riley R."/>
            <person name="Clum A."/>
            <person name="Nolan M."/>
            <person name="Lipzen A."/>
            <person name="Salamov A."/>
            <person name="Henrissat B."/>
            <person name="Wiebenga A."/>
            <person name="De Vries R.P."/>
            <person name="Grigoriev I.V."/>
            <person name="Mortensen U.H."/>
            <person name="Andersen M.R."/>
            <person name="Baker S.E."/>
        </authorList>
    </citation>
    <scope>NUCLEOTIDE SEQUENCE [LARGE SCALE GENOMIC DNA]</scope>
    <source>
        <strain evidence="2 3">JOP 1030-1</strain>
    </source>
</reference>
<dbReference type="EMBL" id="KZ821226">
    <property type="protein sequence ID" value="PYH46865.1"/>
    <property type="molecule type" value="Genomic_DNA"/>
</dbReference>
<organism evidence="2 3">
    <name type="scientific">Aspergillus saccharolyticus JOP 1030-1</name>
    <dbReference type="NCBI Taxonomy" id="1450539"/>
    <lineage>
        <taxon>Eukaryota</taxon>
        <taxon>Fungi</taxon>
        <taxon>Dikarya</taxon>
        <taxon>Ascomycota</taxon>
        <taxon>Pezizomycotina</taxon>
        <taxon>Eurotiomycetes</taxon>
        <taxon>Eurotiomycetidae</taxon>
        <taxon>Eurotiales</taxon>
        <taxon>Aspergillaceae</taxon>
        <taxon>Aspergillus</taxon>
        <taxon>Aspergillus subgen. Circumdati</taxon>
    </lineage>
</organism>
<dbReference type="RefSeq" id="XP_025432847.1">
    <property type="nucleotide sequence ID" value="XM_025574649.1"/>
</dbReference>
<name>A0A318ZJ22_9EURO</name>
<protein>
    <submittedName>
        <fullName evidence="2">Uncharacterized protein</fullName>
    </submittedName>
</protein>
<dbReference type="GeneID" id="37075877"/>
<sequence>MQFPFPTSIKDTDLILQSRSSRTKRLIFQVPSDPLSPLSSHRDCQSQETTVWTSVSTHPLSRSLNPSRHGRQSLAVSQLPLVSIIPTFHCNCTCTTSLLRLYSIIHPAIHPSPWTSRTDRLILSSYYSSQLPSQRPKGLNYCVLLELITDQFTQPTPAPRSSSSSLSSWKRIHSL</sequence>
<proteinExistence type="predicted"/>
<accession>A0A318ZJ22</accession>
<evidence type="ECO:0000256" key="1">
    <source>
        <dbReference type="SAM" id="MobiDB-lite"/>
    </source>
</evidence>
<evidence type="ECO:0000313" key="2">
    <source>
        <dbReference type="EMBL" id="PYH46865.1"/>
    </source>
</evidence>
<evidence type="ECO:0000313" key="3">
    <source>
        <dbReference type="Proteomes" id="UP000248349"/>
    </source>
</evidence>